<keyword evidence="3" id="KW-1185">Reference proteome</keyword>
<organism evidence="2 3">
    <name type="scientific">Stichopus japonicus</name>
    <name type="common">Sea cucumber</name>
    <dbReference type="NCBI Taxonomy" id="307972"/>
    <lineage>
        <taxon>Eukaryota</taxon>
        <taxon>Metazoa</taxon>
        <taxon>Echinodermata</taxon>
        <taxon>Eleutherozoa</taxon>
        <taxon>Echinozoa</taxon>
        <taxon>Holothuroidea</taxon>
        <taxon>Aspidochirotacea</taxon>
        <taxon>Aspidochirotida</taxon>
        <taxon>Stichopodidae</taxon>
        <taxon>Apostichopus</taxon>
    </lineage>
</organism>
<keyword evidence="1" id="KW-0812">Transmembrane</keyword>
<evidence type="ECO:0000313" key="3">
    <source>
        <dbReference type="Proteomes" id="UP000230750"/>
    </source>
</evidence>
<reference evidence="2 3" key="1">
    <citation type="journal article" date="2017" name="PLoS Biol.">
        <title>The sea cucumber genome provides insights into morphological evolution and visceral regeneration.</title>
        <authorList>
            <person name="Zhang X."/>
            <person name="Sun L."/>
            <person name="Yuan J."/>
            <person name="Sun Y."/>
            <person name="Gao Y."/>
            <person name="Zhang L."/>
            <person name="Li S."/>
            <person name="Dai H."/>
            <person name="Hamel J.F."/>
            <person name="Liu C."/>
            <person name="Yu Y."/>
            <person name="Liu S."/>
            <person name="Lin W."/>
            <person name="Guo K."/>
            <person name="Jin S."/>
            <person name="Xu P."/>
            <person name="Storey K.B."/>
            <person name="Huan P."/>
            <person name="Zhang T."/>
            <person name="Zhou Y."/>
            <person name="Zhang J."/>
            <person name="Lin C."/>
            <person name="Li X."/>
            <person name="Xing L."/>
            <person name="Huo D."/>
            <person name="Sun M."/>
            <person name="Wang L."/>
            <person name="Mercier A."/>
            <person name="Li F."/>
            <person name="Yang H."/>
            <person name="Xiang J."/>
        </authorList>
    </citation>
    <scope>NUCLEOTIDE SEQUENCE [LARGE SCALE GENOMIC DNA]</scope>
    <source>
        <strain evidence="2">Shaxun</strain>
        <tissue evidence="2">Muscle</tissue>
    </source>
</reference>
<feature type="transmembrane region" description="Helical" evidence="1">
    <location>
        <begin position="61"/>
        <end position="82"/>
    </location>
</feature>
<gene>
    <name evidence="2" type="ORF">BSL78_08260</name>
</gene>
<sequence length="118" mass="13525">MTDQDYGSETDEDWQAYDVTVSCSVNYELLGQHKTDVTLHLQKRTSDVTEDRIRERFRANINWLCVIPISVISFILIVFGFARWQNGKAGKEIGGNKNTSDARNDINIHSEDNQVFDV</sequence>
<dbReference type="AlphaFoldDB" id="A0A2G8L3J6"/>
<keyword evidence="1" id="KW-1133">Transmembrane helix</keyword>
<dbReference type="EMBL" id="MRZV01000233">
    <property type="protein sequence ID" value="PIK54831.1"/>
    <property type="molecule type" value="Genomic_DNA"/>
</dbReference>
<proteinExistence type="predicted"/>
<dbReference type="Proteomes" id="UP000230750">
    <property type="component" value="Unassembled WGS sequence"/>
</dbReference>
<name>A0A2G8L3J6_STIJA</name>
<accession>A0A2G8L3J6</accession>
<evidence type="ECO:0000313" key="2">
    <source>
        <dbReference type="EMBL" id="PIK54831.1"/>
    </source>
</evidence>
<comment type="caution">
    <text evidence="2">The sequence shown here is derived from an EMBL/GenBank/DDBJ whole genome shotgun (WGS) entry which is preliminary data.</text>
</comment>
<evidence type="ECO:0000256" key="1">
    <source>
        <dbReference type="SAM" id="Phobius"/>
    </source>
</evidence>
<keyword evidence="1" id="KW-0472">Membrane</keyword>
<protein>
    <submittedName>
        <fullName evidence="2">Uncharacterized protein</fullName>
    </submittedName>
</protein>